<protein>
    <submittedName>
        <fullName evidence="6">IclR family transcriptional regulator</fullName>
    </submittedName>
</protein>
<dbReference type="Gene3D" id="1.10.10.10">
    <property type="entry name" value="Winged helix-like DNA-binding domain superfamily/Winged helix DNA-binding domain"/>
    <property type="match status" value="1"/>
</dbReference>
<dbReference type="PANTHER" id="PTHR30136">
    <property type="entry name" value="HELIX-TURN-HELIX TRANSCRIPTIONAL REGULATOR, ICLR FAMILY"/>
    <property type="match status" value="1"/>
</dbReference>
<dbReference type="GO" id="GO:0003700">
    <property type="term" value="F:DNA-binding transcription factor activity"/>
    <property type="evidence" value="ECO:0007669"/>
    <property type="project" value="TreeGrafter"/>
</dbReference>
<dbReference type="Proteomes" id="UP001217500">
    <property type="component" value="Chromosome"/>
</dbReference>
<evidence type="ECO:0000256" key="2">
    <source>
        <dbReference type="ARBA" id="ARBA00023125"/>
    </source>
</evidence>
<evidence type="ECO:0000259" key="5">
    <source>
        <dbReference type="PROSITE" id="PS51078"/>
    </source>
</evidence>
<gene>
    <name evidence="6" type="ORF">PH603_06860</name>
</gene>
<dbReference type="GO" id="GO:0045892">
    <property type="term" value="P:negative regulation of DNA-templated transcription"/>
    <property type="evidence" value="ECO:0007669"/>
    <property type="project" value="TreeGrafter"/>
</dbReference>
<evidence type="ECO:0000256" key="1">
    <source>
        <dbReference type="ARBA" id="ARBA00023015"/>
    </source>
</evidence>
<evidence type="ECO:0000259" key="4">
    <source>
        <dbReference type="PROSITE" id="PS51077"/>
    </source>
</evidence>
<dbReference type="GO" id="GO:0003677">
    <property type="term" value="F:DNA binding"/>
    <property type="evidence" value="ECO:0007669"/>
    <property type="project" value="UniProtKB-KW"/>
</dbReference>
<organism evidence="6 7">
    <name type="scientific">Gimibacter soli</name>
    <dbReference type="NCBI Taxonomy" id="3024400"/>
    <lineage>
        <taxon>Bacteria</taxon>
        <taxon>Pseudomonadati</taxon>
        <taxon>Pseudomonadota</taxon>
        <taxon>Alphaproteobacteria</taxon>
        <taxon>Kordiimonadales</taxon>
        <taxon>Temperatibacteraceae</taxon>
        <taxon>Gimibacter</taxon>
    </lineage>
</organism>
<dbReference type="InterPro" id="IPR036388">
    <property type="entry name" value="WH-like_DNA-bd_sf"/>
</dbReference>
<dbReference type="InterPro" id="IPR050707">
    <property type="entry name" value="HTH_MetabolicPath_Reg"/>
</dbReference>
<dbReference type="Pfam" id="PF01614">
    <property type="entry name" value="IclR_C"/>
    <property type="match status" value="1"/>
</dbReference>
<name>A0AAE9XQL3_9PROT</name>
<dbReference type="EMBL" id="CP116805">
    <property type="protein sequence ID" value="WCL55478.1"/>
    <property type="molecule type" value="Genomic_DNA"/>
</dbReference>
<dbReference type="Pfam" id="PF09339">
    <property type="entry name" value="HTH_IclR"/>
    <property type="match status" value="1"/>
</dbReference>
<keyword evidence="2" id="KW-0238">DNA-binding</keyword>
<evidence type="ECO:0000313" key="7">
    <source>
        <dbReference type="Proteomes" id="UP001217500"/>
    </source>
</evidence>
<dbReference type="InterPro" id="IPR005471">
    <property type="entry name" value="Tscrpt_reg_IclR_N"/>
</dbReference>
<accession>A0AAE9XQL3</accession>
<keyword evidence="3" id="KW-0804">Transcription</keyword>
<dbReference type="PROSITE" id="PS51078">
    <property type="entry name" value="ICLR_ED"/>
    <property type="match status" value="1"/>
</dbReference>
<dbReference type="KEGG" id="gso:PH603_06860"/>
<feature type="domain" description="IclR-ED" evidence="5">
    <location>
        <begin position="68"/>
        <end position="251"/>
    </location>
</feature>
<dbReference type="InterPro" id="IPR036390">
    <property type="entry name" value="WH_DNA-bd_sf"/>
</dbReference>
<keyword evidence="1" id="KW-0805">Transcription regulation</keyword>
<feature type="domain" description="HTH iclR-type" evidence="4">
    <location>
        <begin position="5"/>
        <end position="67"/>
    </location>
</feature>
<sequence>MAGASSPIKRLAAILDAVAASPSGLALKEIADAIGLPMATTHRMIHSLVDIGYVEGGSGRATFTIGPRLLRIFHLAFDTDTLATLVEPALRAQTEDLGIAAYLVQFKDSRIDLIHTTMPVHPSHTIMHPGDAFPINASAAGKVLFAHQPRERQLEELKKPLVAYDDLTLTDHEAILADLDAVKARGYGMSDEELDRGVLAIACPVELEKIGVIYSVGALGLKARMLADRDVPEIAARIARTAAEIKALLEPLRRSGEAS</sequence>
<evidence type="ECO:0000313" key="6">
    <source>
        <dbReference type="EMBL" id="WCL55478.1"/>
    </source>
</evidence>
<dbReference type="RefSeq" id="WP_289505295.1">
    <property type="nucleotide sequence ID" value="NZ_CP116805.1"/>
</dbReference>
<dbReference type="InterPro" id="IPR014757">
    <property type="entry name" value="Tscrpt_reg_IclR_C"/>
</dbReference>
<proteinExistence type="predicted"/>
<dbReference type="SUPFAM" id="SSF55781">
    <property type="entry name" value="GAF domain-like"/>
    <property type="match status" value="1"/>
</dbReference>
<dbReference type="Gene3D" id="3.30.450.40">
    <property type="match status" value="1"/>
</dbReference>
<keyword evidence="7" id="KW-1185">Reference proteome</keyword>
<dbReference type="AlphaFoldDB" id="A0AAE9XQL3"/>
<dbReference type="PANTHER" id="PTHR30136:SF24">
    <property type="entry name" value="HTH-TYPE TRANSCRIPTIONAL REPRESSOR ALLR"/>
    <property type="match status" value="1"/>
</dbReference>
<dbReference type="PROSITE" id="PS51077">
    <property type="entry name" value="HTH_ICLR"/>
    <property type="match status" value="1"/>
</dbReference>
<dbReference type="SMART" id="SM00346">
    <property type="entry name" value="HTH_ICLR"/>
    <property type="match status" value="1"/>
</dbReference>
<dbReference type="SUPFAM" id="SSF46785">
    <property type="entry name" value="Winged helix' DNA-binding domain"/>
    <property type="match status" value="1"/>
</dbReference>
<dbReference type="InterPro" id="IPR029016">
    <property type="entry name" value="GAF-like_dom_sf"/>
</dbReference>
<evidence type="ECO:0000256" key="3">
    <source>
        <dbReference type="ARBA" id="ARBA00023163"/>
    </source>
</evidence>
<reference evidence="6" key="1">
    <citation type="submission" date="2023-01" db="EMBL/GenBank/DDBJ databases">
        <title>The genome sequence of Kordiimonadaceae bacterium 6D33.</title>
        <authorList>
            <person name="Liu Y."/>
        </authorList>
    </citation>
    <scope>NUCLEOTIDE SEQUENCE</scope>
    <source>
        <strain evidence="6">6D33</strain>
    </source>
</reference>